<accession>A0A540VNI1</accession>
<dbReference type="Proteomes" id="UP000315400">
    <property type="component" value="Unassembled WGS sequence"/>
</dbReference>
<gene>
    <name evidence="1" type="ORF">FKY71_14730</name>
</gene>
<protein>
    <submittedName>
        <fullName evidence="1">Uncharacterized protein</fullName>
    </submittedName>
</protein>
<name>A0A540VNI1_9GAMM</name>
<organism evidence="1 2">
    <name type="scientific">Spiribacter salinus</name>
    <dbReference type="NCBI Taxonomy" id="1335746"/>
    <lineage>
        <taxon>Bacteria</taxon>
        <taxon>Pseudomonadati</taxon>
        <taxon>Pseudomonadota</taxon>
        <taxon>Gammaproteobacteria</taxon>
        <taxon>Chromatiales</taxon>
        <taxon>Ectothiorhodospiraceae</taxon>
        <taxon>Spiribacter</taxon>
    </lineage>
</organism>
<sequence length="193" mass="21585">MTEEERRCIGELAKKYGGDDPDRAEQAIQQAVNIGRHASNFAKVTQGEYRAIYEEQARRAAALLEFVRPSVVDGRVGAGDRMYTDLFFADSDSLTPEELEQDPLFKNRRVLAELLELIDRRSQKLADECKPKQYRRNKAQHEIASALMFYAKSGVIAVTPSASKTSRLAALYQEASQLAGLEPGDPSEYLKGK</sequence>
<evidence type="ECO:0000313" key="2">
    <source>
        <dbReference type="Proteomes" id="UP000315400"/>
    </source>
</evidence>
<dbReference type="AlphaFoldDB" id="A0A540VNI1"/>
<reference evidence="1 2" key="1">
    <citation type="submission" date="2019-06" db="EMBL/GenBank/DDBJ databases">
        <title>Metagenome assembled Genome of Spiribacter salinus SL48-SHIP from the microbial mat of Salt Lake 48 (Novosibirsk region, Russia).</title>
        <authorList>
            <person name="Shipova A."/>
            <person name="Rozanov A.S."/>
            <person name="Bryanskaya A.V."/>
            <person name="Peltek S.E."/>
        </authorList>
    </citation>
    <scope>NUCLEOTIDE SEQUENCE [LARGE SCALE GENOMIC DNA]</scope>
    <source>
        <strain evidence="1">SL48-SHIP-2</strain>
    </source>
</reference>
<dbReference type="EMBL" id="VIFK01000239">
    <property type="protein sequence ID" value="TQE98266.1"/>
    <property type="molecule type" value="Genomic_DNA"/>
</dbReference>
<comment type="caution">
    <text evidence="1">The sequence shown here is derived from an EMBL/GenBank/DDBJ whole genome shotgun (WGS) entry which is preliminary data.</text>
</comment>
<evidence type="ECO:0000313" key="1">
    <source>
        <dbReference type="EMBL" id="TQE98266.1"/>
    </source>
</evidence>
<proteinExistence type="predicted"/>